<keyword evidence="3" id="KW-1185">Reference proteome</keyword>
<sequence>MHEIRPPGDAGIVVAEPSSSTSDVSIRDPPFATFHHTTFFRSSKGRDRIRRLLERPDGKVQSRITILTEDVQSQRTKYWTISFRVSLTRTRRMSLIWQRSRPLRTSMTPESWLFSVSRPLDSISKPGGGG</sequence>
<reference evidence="2 3" key="1">
    <citation type="submission" date="2015-04" db="EMBL/GenBank/DDBJ databases">
        <title>Complete genome sequence of Schizopora paradoxa KUC8140, a cosmopolitan wood degrader in East Asia.</title>
        <authorList>
            <consortium name="DOE Joint Genome Institute"/>
            <person name="Min B."/>
            <person name="Park H."/>
            <person name="Jang Y."/>
            <person name="Kim J.-J."/>
            <person name="Kim K.H."/>
            <person name="Pangilinan J."/>
            <person name="Lipzen A."/>
            <person name="Riley R."/>
            <person name="Grigoriev I.V."/>
            <person name="Spatafora J.W."/>
            <person name="Choi I.-G."/>
        </authorList>
    </citation>
    <scope>NUCLEOTIDE SEQUENCE [LARGE SCALE GENOMIC DNA]</scope>
    <source>
        <strain evidence="2 3">KUC8140</strain>
    </source>
</reference>
<name>A0A0H2RMM5_9AGAM</name>
<feature type="region of interest" description="Disordered" evidence="1">
    <location>
        <begin position="1"/>
        <end position="27"/>
    </location>
</feature>
<protein>
    <submittedName>
        <fullName evidence="2">Uncharacterized protein</fullName>
    </submittedName>
</protein>
<dbReference type="AlphaFoldDB" id="A0A0H2RMM5"/>
<accession>A0A0H2RMM5</accession>
<organism evidence="2 3">
    <name type="scientific">Schizopora paradoxa</name>
    <dbReference type="NCBI Taxonomy" id="27342"/>
    <lineage>
        <taxon>Eukaryota</taxon>
        <taxon>Fungi</taxon>
        <taxon>Dikarya</taxon>
        <taxon>Basidiomycota</taxon>
        <taxon>Agaricomycotina</taxon>
        <taxon>Agaricomycetes</taxon>
        <taxon>Hymenochaetales</taxon>
        <taxon>Schizoporaceae</taxon>
        <taxon>Schizopora</taxon>
    </lineage>
</organism>
<proteinExistence type="predicted"/>
<dbReference type="Proteomes" id="UP000053477">
    <property type="component" value="Unassembled WGS sequence"/>
</dbReference>
<evidence type="ECO:0000313" key="3">
    <source>
        <dbReference type="Proteomes" id="UP000053477"/>
    </source>
</evidence>
<dbReference type="InParanoid" id="A0A0H2RMM5"/>
<dbReference type="EMBL" id="KQ086238">
    <property type="protein sequence ID" value="KLO06086.1"/>
    <property type="molecule type" value="Genomic_DNA"/>
</dbReference>
<gene>
    <name evidence="2" type="ORF">SCHPADRAFT_700915</name>
</gene>
<evidence type="ECO:0000256" key="1">
    <source>
        <dbReference type="SAM" id="MobiDB-lite"/>
    </source>
</evidence>
<evidence type="ECO:0000313" key="2">
    <source>
        <dbReference type="EMBL" id="KLO06086.1"/>
    </source>
</evidence>